<dbReference type="RefSeq" id="WP_340523825.1">
    <property type="nucleotide sequence ID" value="NZ_JBBLXS010000171.1"/>
</dbReference>
<reference evidence="1 2" key="1">
    <citation type="journal article" date="2020" name="Harmful Algae">
        <title>Molecular and morphological characterization of a novel dihydroanatoxin-a producing Microcoleus species (cyanobacteria) from the Russian River, California, USA.</title>
        <authorList>
            <person name="Conklin K.Y."/>
            <person name="Stancheva R."/>
            <person name="Otten T.G."/>
            <person name="Fadness R."/>
            <person name="Boyer G.L."/>
            <person name="Read B."/>
            <person name="Zhang X."/>
            <person name="Sheath R.G."/>
        </authorList>
    </citation>
    <scope>NUCLEOTIDE SEQUENCE [LARGE SCALE GENOMIC DNA]</scope>
    <source>
        <strain evidence="1 2">PTRS2</strain>
    </source>
</reference>
<keyword evidence="2" id="KW-1185">Reference proteome</keyword>
<evidence type="ECO:0000313" key="2">
    <source>
        <dbReference type="Proteomes" id="UP001384579"/>
    </source>
</evidence>
<evidence type="ECO:0008006" key="3">
    <source>
        <dbReference type="Google" id="ProtNLM"/>
    </source>
</evidence>
<proteinExistence type="predicted"/>
<dbReference type="Proteomes" id="UP001384579">
    <property type="component" value="Unassembled WGS sequence"/>
</dbReference>
<dbReference type="EMBL" id="JBBLXS010000171">
    <property type="protein sequence ID" value="MEK0185989.1"/>
    <property type="molecule type" value="Genomic_DNA"/>
</dbReference>
<name>A0ABU8YNK0_9CYAN</name>
<protein>
    <recommendedName>
        <fullName evidence="3">Apea-like HEPN domain-containing protein</fullName>
    </recommendedName>
</protein>
<accession>A0ABU8YNK0</accession>
<organism evidence="1 2">
    <name type="scientific">Microcoleus anatoxicus PTRS2</name>
    <dbReference type="NCBI Taxonomy" id="2705321"/>
    <lineage>
        <taxon>Bacteria</taxon>
        <taxon>Bacillati</taxon>
        <taxon>Cyanobacteriota</taxon>
        <taxon>Cyanophyceae</taxon>
        <taxon>Oscillatoriophycideae</taxon>
        <taxon>Oscillatoriales</taxon>
        <taxon>Microcoleaceae</taxon>
        <taxon>Microcoleus</taxon>
        <taxon>Microcoleus anatoxicus</taxon>
    </lineage>
</organism>
<evidence type="ECO:0000313" key="1">
    <source>
        <dbReference type="EMBL" id="MEK0185989.1"/>
    </source>
</evidence>
<gene>
    <name evidence="1" type="ORF">WMG39_14195</name>
</gene>
<comment type="caution">
    <text evidence="1">The sequence shown here is derived from an EMBL/GenBank/DDBJ whole genome shotgun (WGS) entry which is preliminary data.</text>
</comment>
<sequence length="343" mass="38891">MYGLANIEVRHNFSAKIGNLEAEMCIESVSTRESTNKSGILSAEMTLRNIRENEQDSYETYCAWLISLLSLASGHCVDKIYSIKGVRYEHFQIKSEYWSGRKLRSEARGIAVIQSPHLYQFMQQSAKNLTWETFSDKGVGLALSWYIDTFVSPMAAVNFLLLCTVLESLNKKHSSNASKSLLPTNIYRQIRHLILKVVSDFPQGINNQDDLKKYNIFALKVKKSFASGSYNQIGNLRTSLKEMFKTYSVPYEDLFPELEFITIRDKIVHEGFGGVDVALELRKLSNLVVRVFLAILGYQGNYMESIKIEIDDPGRSKHGLICRSFPLIASEDNTESNSIDTCS</sequence>